<feature type="domain" description="Rhodanese" evidence="1">
    <location>
        <begin position="68"/>
        <end position="102"/>
    </location>
</feature>
<organism evidence="2 3">
    <name type="scientific">Usitatibacter palustris</name>
    <dbReference type="NCBI Taxonomy" id="2732487"/>
    <lineage>
        <taxon>Bacteria</taxon>
        <taxon>Pseudomonadati</taxon>
        <taxon>Pseudomonadota</taxon>
        <taxon>Betaproteobacteria</taxon>
        <taxon>Nitrosomonadales</taxon>
        <taxon>Usitatibacteraceae</taxon>
        <taxon>Usitatibacter</taxon>
    </lineage>
</organism>
<dbReference type="PANTHER" id="PTHR21015">
    <property type="entry name" value="UDP-N-ACETYLGLUCOSAMINE--N-ACETYLMURAMYL-(PENTAPEPTIDE) PYROPHOSPHORYL-UNDECAPRENOL N-ACETYLGLUCOSAMINE TRANSFERASE 1"/>
    <property type="match status" value="1"/>
</dbReference>
<dbReference type="EMBL" id="CP053073">
    <property type="protein sequence ID" value="QJR15956.1"/>
    <property type="molecule type" value="Genomic_DNA"/>
</dbReference>
<dbReference type="Proteomes" id="UP000503096">
    <property type="component" value="Chromosome"/>
</dbReference>
<accession>A0A6M4H8M0</accession>
<dbReference type="PANTHER" id="PTHR21015:SF22">
    <property type="entry name" value="GLYCOSYLTRANSFERASE"/>
    <property type="match status" value="1"/>
</dbReference>
<dbReference type="Pfam" id="PF06722">
    <property type="entry name" value="EryCIII-like_C"/>
    <property type="match status" value="1"/>
</dbReference>
<proteinExistence type="predicted"/>
<evidence type="ECO:0000259" key="1">
    <source>
        <dbReference type="PROSITE" id="PS50206"/>
    </source>
</evidence>
<protein>
    <recommendedName>
        <fullName evidence="1">Rhodanese domain-containing protein</fullName>
    </recommendedName>
</protein>
<reference evidence="2 3" key="1">
    <citation type="submission" date="2020-04" db="EMBL/GenBank/DDBJ databases">
        <title>Usitatibacter rugosus gen. nov., sp. nov. and Usitatibacter palustris sp. nov., novel members of Usitatibacteraceae fam. nov. within the order Nitrosomonadales isolated from soil.</title>
        <authorList>
            <person name="Huber K.J."/>
            <person name="Neumann-Schaal M."/>
            <person name="Geppert A."/>
            <person name="Luckner M."/>
            <person name="Wanner G."/>
            <person name="Overmann J."/>
        </authorList>
    </citation>
    <scope>NUCLEOTIDE SEQUENCE [LARGE SCALE GENOMIC DNA]</scope>
    <source>
        <strain evidence="2 3">Swamp67</strain>
    </source>
</reference>
<evidence type="ECO:0000313" key="3">
    <source>
        <dbReference type="Proteomes" id="UP000503096"/>
    </source>
</evidence>
<dbReference type="KEGG" id="upl:DSM104440_02784"/>
<evidence type="ECO:0000313" key="2">
    <source>
        <dbReference type="EMBL" id="QJR15956.1"/>
    </source>
</evidence>
<name>A0A6M4H8M0_9PROT</name>
<gene>
    <name evidence="2" type="ORF">DSM104440_02784</name>
</gene>
<keyword evidence="3" id="KW-1185">Reference proteome</keyword>
<dbReference type="Gene3D" id="3.40.50.2000">
    <property type="entry name" value="Glycogen Phosphorylase B"/>
    <property type="match status" value="2"/>
</dbReference>
<sequence>MRRVLCAWEFGGDLGHIRRLCAIARELQRTGHEPVLALSDPAAAPRDAGFTWYQAPLLTMESRANLAALNASDLLLHLGFSDPVQVAGALRGWRSLFDLVQPSVIVADFAPGALLAARAAGLPRVTVGSGFASPLAGDPLPAFRDWQPVPAERLRASDALLCASINAALASANAKPLANAHDAFEADQDFFCTFAELDPYGVRAGREYFGPLDHGAGGVRIEWSASLHPRVFAYVKPGYPHFAALAAALAQSGGESVIASPGLDTARLAQLTQPGLRIFAEPVDLDSVLPACDLCVGHAGAGFTARAVAAGLPLALLPMHLEQYLVARRLAELGAALVARPEEPAPDFSAWVQRLATDDAMRSAARALGAKYQAHRGEHATQLVAGRIAALAGA</sequence>
<dbReference type="SUPFAM" id="SSF53756">
    <property type="entry name" value="UDP-Glycosyltransferase/glycogen phosphorylase"/>
    <property type="match status" value="1"/>
</dbReference>
<dbReference type="PROSITE" id="PS50206">
    <property type="entry name" value="RHODANESE_3"/>
    <property type="match status" value="1"/>
</dbReference>
<dbReference type="AlphaFoldDB" id="A0A6M4H8M0"/>
<dbReference type="InParanoid" id="A0A6M4H8M0"/>
<dbReference type="InterPro" id="IPR001763">
    <property type="entry name" value="Rhodanese-like_dom"/>
</dbReference>
<dbReference type="GO" id="GO:0016757">
    <property type="term" value="F:glycosyltransferase activity"/>
    <property type="evidence" value="ECO:0007669"/>
    <property type="project" value="TreeGrafter"/>
</dbReference>
<dbReference type="InterPro" id="IPR010610">
    <property type="entry name" value="EryCIII-like_C"/>
</dbReference>
<dbReference type="RefSeq" id="WP_171163685.1">
    <property type="nucleotide sequence ID" value="NZ_CP053073.1"/>
</dbReference>